<evidence type="ECO:0000256" key="1">
    <source>
        <dbReference type="SAM" id="Coils"/>
    </source>
</evidence>
<organism evidence="3">
    <name type="scientific">Trypanosoma congolense (strain IL3000)</name>
    <dbReference type="NCBI Taxonomy" id="1068625"/>
    <lineage>
        <taxon>Eukaryota</taxon>
        <taxon>Discoba</taxon>
        <taxon>Euglenozoa</taxon>
        <taxon>Kinetoplastea</taxon>
        <taxon>Metakinetoplastina</taxon>
        <taxon>Trypanosomatida</taxon>
        <taxon>Trypanosomatidae</taxon>
        <taxon>Trypanosoma</taxon>
        <taxon>Nannomonas</taxon>
    </lineage>
</organism>
<dbReference type="AlphaFoldDB" id="G0UJM8"/>
<feature type="compositionally biased region" description="Basic and acidic residues" evidence="2">
    <location>
        <begin position="485"/>
        <end position="495"/>
    </location>
</feature>
<sequence>MSYFTDTPKRNEVIRLPPLPSNLVQSTALEVYLQALNMQLTAQLSLLSTQLSDAQERVKSVETNMRLTRKLLRELMLLVVKDKVRGGKEGEDLELLLPEFVSKTFADCESHSMPSLPSTGEGRADDKDDIKDKFLFLNKINDERLELCRRRDDEECRFHEQRLAAANRIEEMCRELEEVQSAHVNRVERISYWLNPIAGYGSPMSGCEEACSGAGSDGGSCERTGDEEIVRELHETICNAPLFLEFRRILLRDVSERMAVALDQHSVHSGNVKVISAFNCDGLDRGPKRFDANYFGDVDGGVSFPPTDSAGLAEQRLRMCNNGYVRFSDIQALLKKKQDAAPFAKRVSEACSKDIDAQLLERLEDLEERMKMFEAERKELHNILSTVVEGWRQKQGVGNPLRGALLSTHTTKGGNVPQQRPLTTRLFDLSDLRNFASDGSTPKTALGAAASSVRSPAGAAAVGGSCRQCPAKSFKQAPSSVASPRRPDAGSEVARRFPQQDPGVLTANQEAYLLHVVGKKGHADVETLPALPYERHAPK</sequence>
<gene>
    <name evidence="3" type="ORF">TCIL3000_2_1590</name>
</gene>
<reference evidence="3" key="1">
    <citation type="journal article" date="2012" name="Proc. Natl. Acad. Sci. U.S.A.">
        <title>Antigenic diversity is generated by distinct evolutionary mechanisms in African trypanosome species.</title>
        <authorList>
            <person name="Jackson A.P."/>
            <person name="Berry A."/>
            <person name="Aslett M."/>
            <person name="Allison H.C."/>
            <person name="Burton P."/>
            <person name="Vavrova-Anderson J."/>
            <person name="Brown R."/>
            <person name="Browne H."/>
            <person name="Corton N."/>
            <person name="Hauser H."/>
            <person name="Gamble J."/>
            <person name="Gilderthorp R."/>
            <person name="Marcello L."/>
            <person name="McQuillan J."/>
            <person name="Otto T.D."/>
            <person name="Quail M.A."/>
            <person name="Sanders M.J."/>
            <person name="van Tonder A."/>
            <person name="Ginger M.L."/>
            <person name="Field M.C."/>
            <person name="Barry J.D."/>
            <person name="Hertz-Fowler C."/>
            <person name="Berriman M."/>
        </authorList>
    </citation>
    <scope>NUCLEOTIDE SEQUENCE</scope>
    <source>
        <strain evidence="3">IL3000</strain>
    </source>
</reference>
<proteinExistence type="predicted"/>
<protein>
    <submittedName>
        <fullName evidence="3">Uncharacterized protein</fullName>
    </submittedName>
</protein>
<feature type="region of interest" description="Disordered" evidence="2">
    <location>
        <begin position="473"/>
        <end position="502"/>
    </location>
</feature>
<dbReference type="EMBL" id="HE575315">
    <property type="protein sequence ID" value="CCC89581.1"/>
    <property type="molecule type" value="Genomic_DNA"/>
</dbReference>
<feature type="coiled-coil region" evidence="1">
    <location>
        <begin position="356"/>
        <end position="383"/>
    </location>
</feature>
<name>G0UJM8_TRYCI</name>
<evidence type="ECO:0000256" key="2">
    <source>
        <dbReference type="SAM" id="MobiDB-lite"/>
    </source>
</evidence>
<evidence type="ECO:0000313" key="3">
    <source>
        <dbReference type="EMBL" id="CCC89581.1"/>
    </source>
</evidence>
<feature type="coiled-coil region" evidence="1">
    <location>
        <begin position="37"/>
        <end position="64"/>
    </location>
</feature>
<dbReference type="VEuPathDB" id="TriTrypDB:TcIL3000_2_1590"/>
<accession>G0UJM8</accession>
<keyword evidence="1" id="KW-0175">Coiled coil</keyword>